<dbReference type="InterPro" id="IPR025091">
    <property type="entry name" value="DUF4019"/>
</dbReference>
<name>A0A550JLQ5_9BACT</name>
<organism evidence="1 2">
    <name type="scientific">Trichloromonas acetexigens</name>
    <dbReference type="NCBI Taxonomy" id="38815"/>
    <lineage>
        <taxon>Bacteria</taxon>
        <taxon>Pseudomonadati</taxon>
        <taxon>Thermodesulfobacteriota</taxon>
        <taxon>Desulfuromonadia</taxon>
        <taxon>Desulfuromonadales</taxon>
        <taxon>Trichloromonadaceae</taxon>
        <taxon>Trichloromonas</taxon>
    </lineage>
</organism>
<evidence type="ECO:0000313" key="1">
    <source>
        <dbReference type="EMBL" id="TRO84103.1"/>
    </source>
</evidence>
<dbReference type="Proteomes" id="UP000317155">
    <property type="component" value="Unassembled WGS sequence"/>
</dbReference>
<dbReference type="OrthoDB" id="21915at2"/>
<protein>
    <submittedName>
        <fullName evidence="1">DUF4019 domain-containing protein</fullName>
    </submittedName>
</protein>
<dbReference type="Pfam" id="PF13211">
    <property type="entry name" value="DUF4019"/>
    <property type="match status" value="1"/>
</dbReference>
<gene>
    <name evidence="1" type="ORF">FL622_02680</name>
</gene>
<dbReference type="EMBL" id="VJVV01000001">
    <property type="protein sequence ID" value="TRO84103.1"/>
    <property type="molecule type" value="Genomic_DNA"/>
</dbReference>
<sequence length="145" mass="16469">MKNLDSQKSIILRTFILWLLLFSPFSALAEKSEEKAAIDAAKHFLQLIDSGQYQESWHQTAPFFKSQVSQKQWAEQLQNVRPLFGAAEKRAIKSARHATSLPGAPDGEYFVLQFDTVFEKKKASIETVTMSQIGGQWQVAGYFIR</sequence>
<reference evidence="1 2" key="1">
    <citation type="submission" date="2019-07" db="EMBL/GenBank/DDBJ databases">
        <title>Insights of Desulfuromonas acetexigens electromicrobiology.</title>
        <authorList>
            <person name="Katuri K."/>
            <person name="Sapireddy V."/>
            <person name="Shaw D.R."/>
            <person name="Saikaly P."/>
        </authorList>
    </citation>
    <scope>NUCLEOTIDE SEQUENCE [LARGE SCALE GENOMIC DNA]</scope>
    <source>
        <strain evidence="1 2">2873</strain>
    </source>
</reference>
<accession>A0A550JLQ5</accession>
<comment type="caution">
    <text evidence="1">The sequence shown here is derived from an EMBL/GenBank/DDBJ whole genome shotgun (WGS) entry which is preliminary data.</text>
</comment>
<proteinExistence type="predicted"/>
<evidence type="ECO:0000313" key="2">
    <source>
        <dbReference type="Proteomes" id="UP000317155"/>
    </source>
</evidence>
<dbReference type="AlphaFoldDB" id="A0A550JLQ5"/>
<dbReference type="RefSeq" id="WP_092053315.1">
    <property type="nucleotide sequence ID" value="NZ_FOJJ01000001.1"/>
</dbReference>
<keyword evidence="2" id="KW-1185">Reference proteome</keyword>
<dbReference type="Gene3D" id="3.10.450.590">
    <property type="match status" value="1"/>
</dbReference>